<name>A0A3M7MD07_9PLEO</name>
<accession>A0A3M7MD07</accession>
<dbReference type="Proteomes" id="UP000265663">
    <property type="component" value="Unassembled WGS sequence"/>
</dbReference>
<dbReference type="EMBL" id="KE747829">
    <property type="protein sequence ID" value="RMZ72269.1"/>
    <property type="molecule type" value="Genomic_DNA"/>
</dbReference>
<protein>
    <submittedName>
        <fullName evidence="2">Uncharacterized protein</fullName>
    </submittedName>
</protein>
<evidence type="ECO:0000313" key="3">
    <source>
        <dbReference type="Proteomes" id="UP000265663"/>
    </source>
</evidence>
<proteinExistence type="predicted"/>
<dbReference type="AlphaFoldDB" id="A0A3M7MD07"/>
<feature type="region of interest" description="Disordered" evidence="1">
    <location>
        <begin position="23"/>
        <end position="91"/>
    </location>
</feature>
<organism evidence="2 3">
    <name type="scientific">Pyrenophora seminiperda CCB06</name>
    <dbReference type="NCBI Taxonomy" id="1302712"/>
    <lineage>
        <taxon>Eukaryota</taxon>
        <taxon>Fungi</taxon>
        <taxon>Dikarya</taxon>
        <taxon>Ascomycota</taxon>
        <taxon>Pezizomycotina</taxon>
        <taxon>Dothideomycetes</taxon>
        <taxon>Pleosporomycetidae</taxon>
        <taxon>Pleosporales</taxon>
        <taxon>Pleosporineae</taxon>
        <taxon>Pleosporaceae</taxon>
        <taxon>Pyrenophora</taxon>
    </lineage>
</organism>
<evidence type="ECO:0000256" key="1">
    <source>
        <dbReference type="SAM" id="MobiDB-lite"/>
    </source>
</evidence>
<sequence>MVNGARARLADEQLHGVIGANNALGEAGRTPTKSMGFGTPVDRPQDVFLRRTTKQGVKERWEPHSAATLISPGRVRRGPGTLDSPASEPVR</sequence>
<gene>
    <name evidence="2" type="ORF">GMOD_00007281</name>
</gene>
<evidence type="ECO:0000313" key="2">
    <source>
        <dbReference type="EMBL" id="RMZ72269.1"/>
    </source>
</evidence>
<keyword evidence="3" id="KW-1185">Reference proteome</keyword>
<reference evidence="2 3" key="1">
    <citation type="journal article" date="2014" name="PLoS ONE">
        <title>De novo Genome Assembly of the Fungal Plant Pathogen Pyrenophora semeniperda.</title>
        <authorList>
            <person name="Soliai M.M."/>
            <person name="Meyer S.E."/>
            <person name="Udall J.A."/>
            <person name="Elzinga D.E."/>
            <person name="Hermansen R.A."/>
            <person name="Bodily P.M."/>
            <person name="Hart A.A."/>
            <person name="Coleman C.E."/>
        </authorList>
    </citation>
    <scope>NUCLEOTIDE SEQUENCE [LARGE SCALE GENOMIC DNA]</scope>
    <source>
        <strain evidence="2 3">CCB06</strain>
        <tissue evidence="2">Mycelium</tissue>
    </source>
</reference>